<organism evidence="1 2">
    <name type="scientific">Senna tora</name>
    <dbReference type="NCBI Taxonomy" id="362788"/>
    <lineage>
        <taxon>Eukaryota</taxon>
        <taxon>Viridiplantae</taxon>
        <taxon>Streptophyta</taxon>
        <taxon>Embryophyta</taxon>
        <taxon>Tracheophyta</taxon>
        <taxon>Spermatophyta</taxon>
        <taxon>Magnoliopsida</taxon>
        <taxon>eudicotyledons</taxon>
        <taxon>Gunneridae</taxon>
        <taxon>Pentapetalae</taxon>
        <taxon>rosids</taxon>
        <taxon>fabids</taxon>
        <taxon>Fabales</taxon>
        <taxon>Fabaceae</taxon>
        <taxon>Caesalpinioideae</taxon>
        <taxon>Cassia clade</taxon>
        <taxon>Senna</taxon>
    </lineage>
</organism>
<comment type="caution">
    <text evidence="1">The sequence shown here is derived from an EMBL/GenBank/DDBJ whole genome shotgun (WGS) entry which is preliminary data.</text>
</comment>
<proteinExistence type="predicted"/>
<dbReference type="Proteomes" id="UP000634136">
    <property type="component" value="Unassembled WGS sequence"/>
</dbReference>
<sequence length="42" mass="4611">MGLEIDPNNKSLKSGLAEAQAQAQIPFETLSLERNVATRKIQ</sequence>
<keyword evidence="2" id="KW-1185">Reference proteome</keyword>
<dbReference type="AlphaFoldDB" id="A0A835CE35"/>
<evidence type="ECO:0000313" key="2">
    <source>
        <dbReference type="Proteomes" id="UP000634136"/>
    </source>
</evidence>
<reference evidence="1" key="1">
    <citation type="submission" date="2020-09" db="EMBL/GenBank/DDBJ databases">
        <title>Genome-Enabled Discovery of Anthraquinone Biosynthesis in Senna tora.</title>
        <authorList>
            <person name="Kang S.-H."/>
            <person name="Pandey R.P."/>
            <person name="Lee C.-M."/>
            <person name="Sim J.-S."/>
            <person name="Jeong J.-T."/>
            <person name="Choi B.-S."/>
            <person name="Jung M."/>
            <person name="Ginzburg D."/>
            <person name="Zhao K."/>
            <person name="Won S.Y."/>
            <person name="Oh T.-J."/>
            <person name="Yu Y."/>
            <person name="Kim N.-H."/>
            <person name="Lee O.R."/>
            <person name="Lee T.-H."/>
            <person name="Bashyal P."/>
            <person name="Kim T.-S."/>
            <person name="Lee W.-H."/>
            <person name="Kawkins C."/>
            <person name="Kim C.-K."/>
            <person name="Kim J.S."/>
            <person name="Ahn B.O."/>
            <person name="Rhee S.Y."/>
            <person name="Sohng J.K."/>
        </authorList>
    </citation>
    <scope>NUCLEOTIDE SEQUENCE</scope>
    <source>
        <tissue evidence="1">Leaf</tissue>
    </source>
</reference>
<gene>
    <name evidence="1" type="ORF">G2W53_006548</name>
</gene>
<name>A0A835CE35_9FABA</name>
<protein>
    <submittedName>
        <fullName evidence="1">Uncharacterized protein</fullName>
    </submittedName>
</protein>
<dbReference type="EMBL" id="JAAIUW010000003">
    <property type="protein sequence ID" value="KAF7838066.1"/>
    <property type="molecule type" value="Genomic_DNA"/>
</dbReference>
<accession>A0A835CE35</accession>
<evidence type="ECO:0000313" key="1">
    <source>
        <dbReference type="EMBL" id="KAF7838066.1"/>
    </source>
</evidence>